<evidence type="ECO:0000259" key="1">
    <source>
        <dbReference type="Pfam" id="PF14080"/>
    </source>
</evidence>
<dbReference type="RefSeq" id="WP_065256422.1">
    <property type="nucleotide sequence ID" value="NZ_JARDJM010000071.1"/>
</dbReference>
<sequence>MLENGFVLLTTPTFDNHQFLQNLQTDWQLPIHNPEPQEGSLTFLVGDFLCAIALMPAPIPNDEAVHQAHGNYFCDDAVQIAEAHQAHLMVTVMTQEDNTELQGMKLYTKLISTALSQTNATGVYTSGTVFSKGFYQTVATQYLSKDEIPAMIWVFIRLGQTENGNQLYTIGMNKFNKDEMEILNSSLPMQTLHTSLLSMCSYIITANLTLKDGETVGFSETPKWQIERSKSVYADSDMSLKIEVV</sequence>
<evidence type="ECO:0000313" key="3">
    <source>
        <dbReference type="Proteomes" id="UP000092607"/>
    </source>
</evidence>
<evidence type="ECO:0000313" key="2">
    <source>
        <dbReference type="EMBL" id="OBX65748.1"/>
    </source>
</evidence>
<dbReference type="EMBL" id="LZMS01000032">
    <property type="protein sequence ID" value="OBX65748.1"/>
    <property type="molecule type" value="Genomic_DNA"/>
</dbReference>
<dbReference type="OrthoDB" id="6198797at2"/>
<proteinExistence type="predicted"/>
<organism evidence="2 3">
    <name type="scientific">Moraxella lacunata</name>
    <dbReference type="NCBI Taxonomy" id="477"/>
    <lineage>
        <taxon>Bacteria</taxon>
        <taxon>Pseudomonadati</taxon>
        <taxon>Pseudomonadota</taxon>
        <taxon>Gammaproteobacteria</taxon>
        <taxon>Moraxellales</taxon>
        <taxon>Moraxellaceae</taxon>
        <taxon>Moraxella</taxon>
    </lineage>
</organism>
<reference evidence="2 3" key="1">
    <citation type="submission" date="2016-06" db="EMBL/GenBank/DDBJ databases">
        <title>Draft genome of Moraxella lacunata CCUG 57757A.</title>
        <authorList>
            <person name="Salva-Serra F."/>
            <person name="Engstrom-Jakobsson H."/>
            <person name="Thorell K."/>
            <person name="Gonzales-Siles L."/>
            <person name="Karlsson R."/>
            <person name="Boulund F."/>
            <person name="Engstrand L."/>
            <person name="Kristiansson E."/>
            <person name="Moore E."/>
        </authorList>
    </citation>
    <scope>NUCLEOTIDE SEQUENCE [LARGE SCALE GENOMIC DNA]</scope>
    <source>
        <strain evidence="2 3">CCUG 57757A</strain>
    </source>
</reference>
<accession>A0A1B8Q7J2</accession>
<comment type="caution">
    <text evidence="2">The sequence shown here is derived from an EMBL/GenBank/DDBJ whole genome shotgun (WGS) entry which is preliminary data.</text>
</comment>
<name>A0A1B8Q7J2_MORLA</name>
<gene>
    <name evidence="2" type="ORF">A9309_01795</name>
</gene>
<protein>
    <recommendedName>
        <fullName evidence="1">DUF4261 domain-containing protein</fullName>
    </recommendedName>
</protein>
<dbReference type="Proteomes" id="UP000092607">
    <property type="component" value="Unassembled WGS sequence"/>
</dbReference>
<dbReference type="Pfam" id="PF14080">
    <property type="entry name" value="DUF4261"/>
    <property type="match status" value="1"/>
</dbReference>
<dbReference type="AlphaFoldDB" id="A0A1B8Q7J2"/>
<dbReference type="InterPro" id="IPR025357">
    <property type="entry name" value="DUF4261"/>
</dbReference>
<feature type="domain" description="DUF4261" evidence="1">
    <location>
        <begin position="168"/>
        <end position="243"/>
    </location>
</feature>